<organism evidence="2 3">
    <name type="scientific">Solanum pinnatisectum</name>
    <name type="common">tansyleaf nightshade</name>
    <dbReference type="NCBI Taxonomy" id="50273"/>
    <lineage>
        <taxon>Eukaryota</taxon>
        <taxon>Viridiplantae</taxon>
        <taxon>Streptophyta</taxon>
        <taxon>Embryophyta</taxon>
        <taxon>Tracheophyta</taxon>
        <taxon>Spermatophyta</taxon>
        <taxon>Magnoliopsida</taxon>
        <taxon>eudicotyledons</taxon>
        <taxon>Gunneridae</taxon>
        <taxon>Pentapetalae</taxon>
        <taxon>asterids</taxon>
        <taxon>lamiids</taxon>
        <taxon>Solanales</taxon>
        <taxon>Solanaceae</taxon>
        <taxon>Solanoideae</taxon>
        <taxon>Solaneae</taxon>
        <taxon>Solanum</taxon>
    </lineage>
</organism>
<accession>A0AAV9L905</accession>
<feature type="region of interest" description="Disordered" evidence="1">
    <location>
        <begin position="1"/>
        <end position="92"/>
    </location>
</feature>
<reference evidence="2 3" key="1">
    <citation type="submission" date="2023-10" db="EMBL/GenBank/DDBJ databases">
        <title>Genome-Wide Identification Analysis in wild type Solanum Pinnatisectum Reveals Some Genes Defensing Phytophthora Infestans.</title>
        <authorList>
            <person name="Sun C."/>
        </authorList>
    </citation>
    <scope>NUCLEOTIDE SEQUENCE [LARGE SCALE GENOMIC DNA]</scope>
    <source>
        <strain evidence="2">LQN</strain>
        <tissue evidence="2">Leaf</tissue>
    </source>
</reference>
<comment type="caution">
    <text evidence="2">The sequence shown here is derived from an EMBL/GenBank/DDBJ whole genome shotgun (WGS) entry which is preliminary data.</text>
</comment>
<name>A0AAV9L905_9SOLN</name>
<dbReference type="AlphaFoldDB" id="A0AAV9L905"/>
<evidence type="ECO:0000313" key="3">
    <source>
        <dbReference type="Proteomes" id="UP001311915"/>
    </source>
</evidence>
<gene>
    <name evidence="2" type="ORF">R3W88_012319</name>
</gene>
<proteinExistence type="predicted"/>
<keyword evidence="3" id="KW-1185">Reference proteome</keyword>
<evidence type="ECO:0000313" key="2">
    <source>
        <dbReference type="EMBL" id="KAK4722086.1"/>
    </source>
</evidence>
<feature type="compositionally biased region" description="Gly residues" evidence="1">
    <location>
        <begin position="64"/>
        <end position="86"/>
    </location>
</feature>
<dbReference type="EMBL" id="JAWPEI010000007">
    <property type="protein sequence ID" value="KAK4722086.1"/>
    <property type="molecule type" value="Genomic_DNA"/>
</dbReference>
<evidence type="ECO:0000256" key="1">
    <source>
        <dbReference type="SAM" id="MobiDB-lite"/>
    </source>
</evidence>
<protein>
    <submittedName>
        <fullName evidence="2">Uncharacterized protein</fullName>
    </submittedName>
</protein>
<feature type="compositionally biased region" description="Low complexity" evidence="1">
    <location>
        <begin position="13"/>
        <end position="26"/>
    </location>
</feature>
<dbReference type="Proteomes" id="UP001311915">
    <property type="component" value="Unassembled WGS sequence"/>
</dbReference>
<sequence>MLTLEEAGRAKKAAQSSSAALVARSSEGPPDVPENSSSNRPTNGAKRNHNRNNNGDRSRDNTGQHGGAASSGGLAGRGGQLGGGNSRGKDWQETGRAKTLRHILLGSPGSSVAMDGLSWVTHSMSISTTAVPTKLWTAAATSSVLGPALKAYTAAYPTDIEATMHTLGITPPDANWYMDTGATSHMTSTQGFSDGEASNEV</sequence>